<keyword evidence="4" id="KW-0812">Transmembrane</keyword>
<comment type="catalytic activity">
    <reaction evidence="3">
        <text>L-aspartate + L-glutamine + ATP + H2O = L-asparagine + L-glutamate + AMP + diphosphate + H(+)</text>
        <dbReference type="Rhea" id="RHEA:12228"/>
        <dbReference type="ChEBI" id="CHEBI:15377"/>
        <dbReference type="ChEBI" id="CHEBI:15378"/>
        <dbReference type="ChEBI" id="CHEBI:29985"/>
        <dbReference type="ChEBI" id="CHEBI:29991"/>
        <dbReference type="ChEBI" id="CHEBI:30616"/>
        <dbReference type="ChEBI" id="CHEBI:33019"/>
        <dbReference type="ChEBI" id="CHEBI:58048"/>
        <dbReference type="ChEBI" id="CHEBI:58359"/>
        <dbReference type="ChEBI" id="CHEBI:456215"/>
        <dbReference type="EC" id="6.3.5.4"/>
    </reaction>
</comment>
<proteinExistence type="predicted"/>
<accession>A0ABV7Z4P1</accession>
<dbReference type="RefSeq" id="WP_379840278.1">
    <property type="nucleotide sequence ID" value="NZ_JBHRYQ010000002.1"/>
</dbReference>
<name>A0ABV7Z4P1_9BACT</name>
<evidence type="ECO:0000256" key="4">
    <source>
        <dbReference type="SAM" id="Phobius"/>
    </source>
</evidence>
<dbReference type="InterPro" id="IPR001962">
    <property type="entry name" value="Asn_synthase"/>
</dbReference>
<comment type="pathway">
    <text evidence="1">Amino-acid biosynthesis; L-asparagine biosynthesis; L-asparagine from L-aspartate (L-Gln route): step 1/1.</text>
</comment>
<keyword evidence="4" id="KW-1133">Transmembrane helix</keyword>
<gene>
    <name evidence="6" type="ORF">ACFOOI_21685</name>
</gene>
<evidence type="ECO:0000256" key="2">
    <source>
        <dbReference type="ARBA" id="ARBA00012737"/>
    </source>
</evidence>
<comment type="caution">
    <text evidence="6">The sequence shown here is derived from an EMBL/GenBank/DDBJ whole genome shotgun (WGS) entry which is preliminary data.</text>
</comment>
<evidence type="ECO:0000256" key="1">
    <source>
        <dbReference type="ARBA" id="ARBA00005187"/>
    </source>
</evidence>
<dbReference type="Gene3D" id="3.60.20.10">
    <property type="entry name" value="Glutamine Phosphoribosylpyrophosphate, subunit 1, domain 1"/>
    <property type="match status" value="1"/>
</dbReference>
<evidence type="ECO:0000313" key="7">
    <source>
        <dbReference type="Proteomes" id="UP001595616"/>
    </source>
</evidence>
<evidence type="ECO:0000256" key="3">
    <source>
        <dbReference type="ARBA" id="ARBA00048741"/>
    </source>
</evidence>
<dbReference type="InterPro" id="IPR051786">
    <property type="entry name" value="ASN_synthetase/amidase"/>
</dbReference>
<organism evidence="6 7">
    <name type="scientific">Lacihabitans lacunae</name>
    <dbReference type="NCBI Taxonomy" id="1028214"/>
    <lineage>
        <taxon>Bacteria</taxon>
        <taxon>Pseudomonadati</taxon>
        <taxon>Bacteroidota</taxon>
        <taxon>Cytophagia</taxon>
        <taxon>Cytophagales</taxon>
        <taxon>Leadbetterellaceae</taxon>
        <taxon>Lacihabitans</taxon>
    </lineage>
</organism>
<dbReference type="Pfam" id="PF00733">
    <property type="entry name" value="Asn_synthase"/>
    <property type="match status" value="1"/>
</dbReference>
<dbReference type="SUPFAM" id="SSF52402">
    <property type="entry name" value="Adenine nucleotide alpha hydrolases-like"/>
    <property type="match status" value="1"/>
</dbReference>
<dbReference type="InterPro" id="IPR014729">
    <property type="entry name" value="Rossmann-like_a/b/a_fold"/>
</dbReference>
<evidence type="ECO:0000259" key="5">
    <source>
        <dbReference type="Pfam" id="PF00733"/>
    </source>
</evidence>
<evidence type="ECO:0000313" key="6">
    <source>
        <dbReference type="EMBL" id="MFC3813292.1"/>
    </source>
</evidence>
<protein>
    <recommendedName>
        <fullName evidence="2">asparagine synthase (glutamine-hydrolyzing)</fullName>
        <ecNumber evidence="2">6.3.5.4</ecNumber>
    </recommendedName>
</protein>
<dbReference type="EMBL" id="JBHRYQ010000002">
    <property type="protein sequence ID" value="MFC3813292.1"/>
    <property type="molecule type" value="Genomic_DNA"/>
</dbReference>
<dbReference type="EC" id="6.3.5.4" evidence="2"/>
<dbReference type="PANTHER" id="PTHR43284:SF1">
    <property type="entry name" value="ASPARAGINE SYNTHETASE"/>
    <property type="match status" value="1"/>
</dbReference>
<dbReference type="Gene3D" id="3.40.50.620">
    <property type="entry name" value="HUPs"/>
    <property type="match status" value="1"/>
</dbReference>
<dbReference type="InterPro" id="IPR029055">
    <property type="entry name" value="Ntn_hydrolases_N"/>
</dbReference>
<keyword evidence="4" id="KW-0472">Membrane</keyword>
<keyword evidence="7" id="KW-1185">Reference proteome</keyword>
<sequence>MIKVYFDNFEEEEKTWVANNSQDNIATVINDLDIKSFKLFDQSLEHGYSSFSAAKVYNREKLIMAKRDIFGSVPLFISWKKNHSCAISENLSSLLEQQSFTINKERISLYLNNDDLDLLSKSHITFFEDIYQVPSGSVVTITYNKLHIEFIQYKSATQKGNLLKEMCKSVINLTHDKEKVAFQVSGGLDSTSLAAIQASIKHKNVDTHYCVTKTPFKSTSERLFQKSFTKKYKQKISSYSTNANIKNLTEEYCKIAISPPFLFNTITLFEDTLKSLKEKKINYLVSGHGGDQVLGHGFEYIQNLKKNRAYNKIFSFVSLLSKMDLLKNNFENWTSYSVKKKFNLTLQAFVYPVNSVLKKDIIFQYIYAGGNLFYIFTSGVNLILKRWFKNVKTPVIQTSESKRNPDIILSEKNKNRADIQKATFSNINETFFNLAKLYDVNFLFPFLDTKVYAASCAYTLQEKFGDGRGRNHLRIELKAVLPELVRKRIGKASFDEYFVNEIESYMIQLGEIEENHLIWEFVDKKRFYIVAKLLMNKNKTYFHKKNAAHVIHRILNIKVWLDFINKLKEA</sequence>
<reference evidence="7" key="1">
    <citation type="journal article" date="2019" name="Int. J. Syst. Evol. Microbiol.">
        <title>The Global Catalogue of Microorganisms (GCM) 10K type strain sequencing project: providing services to taxonomists for standard genome sequencing and annotation.</title>
        <authorList>
            <consortium name="The Broad Institute Genomics Platform"/>
            <consortium name="The Broad Institute Genome Sequencing Center for Infectious Disease"/>
            <person name="Wu L."/>
            <person name="Ma J."/>
        </authorList>
    </citation>
    <scope>NUCLEOTIDE SEQUENCE [LARGE SCALE GENOMIC DNA]</scope>
    <source>
        <strain evidence="7">CECT 7956</strain>
    </source>
</reference>
<feature type="domain" description="Asparagine synthetase" evidence="5">
    <location>
        <begin position="168"/>
        <end position="496"/>
    </location>
</feature>
<dbReference type="PANTHER" id="PTHR43284">
    <property type="entry name" value="ASPARAGINE SYNTHETASE (GLUTAMINE-HYDROLYZING)"/>
    <property type="match status" value="1"/>
</dbReference>
<feature type="transmembrane region" description="Helical" evidence="4">
    <location>
        <begin position="365"/>
        <end position="384"/>
    </location>
</feature>
<dbReference type="Proteomes" id="UP001595616">
    <property type="component" value="Unassembled WGS sequence"/>
</dbReference>